<dbReference type="CDD" id="cd01068">
    <property type="entry name" value="globin_sensor"/>
    <property type="match status" value="1"/>
</dbReference>
<evidence type="ECO:0000256" key="1">
    <source>
        <dbReference type="ARBA" id="ARBA00023224"/>
    </source>
</evidence>
<evidence type="ECO:0000259" key="4">
    <source>
        <dbReference type="PROSITE" id="PS50111"/>
    </source>
</evidence>
<feature type="domain" description="Methyl-accepting transducer" evidence="4">
    <location>
        <begin position="202"/>
        <end position="428"/>
    </location>
</feature>
<dbReference type="SUPFAM" id="SSF58104">
    <property type="entry name" value="Methyl-accepting chemotaxis protein (MCP) signaling domain"/>
    <property type="match status" value="1"/>
</dbReference>
<dbReference type="Gene3D" id="1.10.490.10">
    <property type="entry name" value="Globins"/>
    <property type="match status" value="1"/>
</dbReference>
<evidence type="ECO:0000256" key="3">
    <source>
        <dbReference type="SAM" id="Coils"/>
    </source>
</evidence>
<accession>A0ABY4WB03</accession>
<keyword evidence="1 2" id="KW-0807">Transducer</keyword>
<dbReference type="PANTHER" id="PTHR32089:SF118">
    <property type="entry name" value="HEME-BASED AEROTACTIC TRANSDUCER HEMAT"/>
    <property type="match status" value="1"/>
</dbReference>
<protein>
    <submittedName>
        <fullName evidence="5">Globin-coupled sensor protein</fullName>
    </submittedName>
</protein>
<evidence type="ECO:0000313" key="5">
    <source>
        <dbReference type="EMBL" id="USG64350.1"/>
    </source>
</evidence>
<dbReference type="InterPro" id="IPR004089">
    <property type="entry name" value="MCPsignal_dom"/>
</dbReference>
<name>A0ABY4WB03_9BACL</name>
<dbReference type="Pfam" id="PF00015">
    <property type="entry name" value="MCPsignal"/>
    <property type="match status" value="1"/>
</dbReference>
<reference evidence="5" key="1">
    <citation type="submission" date="2022-06" db="EMBL/GenBank/DDBJ databases">
        <title>Genome sequencing of Brevibacillus sp. BB3-R1.</title>
        <authorList>
            <person name="Heo J."/>
            <person name="Lee D."/>
            <person name="Won M."/>
            <person name="Han B.-H."/>
            <person name="Hong S.-B."/>
            <person name="Kwon S.-W."/>
        </authorList>
    </citation>
    <scope>NUCLEOTIDE SEQUENCE</scope>
    <source>
        <strain evidence="5">BB3-R1</strain>
    </source>
</reference>
<dbReference type="InterPro" id="IPR044398">
    <property type="entry name" value="Globin-sensor_dom"/>
</dbReference>
<evidence type="ECO:0000313" key="6">
    <source>
        <dbReference type="Proteomes" id="UP001056500"/>
    </source>
</evidence>
<dbReference type="Pfam" id="PF11563">
    <property type="entry name" value="Protoglobin"/>
    <property type="match status" value="1"/>
</dbReference>
<proteinExistence type="predicted"/>
<dbReference type="RefSeq" id="WP_251871464.1">
    <property type="nucleotide sequence ID" value="NZ_CP098755.1"/>
</dbReference>
<evidence type="ECO:0000256" key="2">
    <source>
        <dbReference type="PROSITE-ProRule" id="PRU00284"/>
    </source>
</evidence>
<feature type="coiled-coil region" evidence="3">
    <location>
        <begin position="170"/>
        <end position="216"/>
    </location>
</feature>
<gene>
    <name evidence="5" type="ORF">NDK47_19630</name>
</gene>
<keyword evidence="3" id="KW-0175">Coiled coil</keyword>
<dbReference type="PANTHER" id="PTHR32089">
    <property type="entry name" value="METHYL-ACCEPTING CHEMOTAXIS PROTEIN MCPB"/>
    <property type="match status" value="1"/>
</dbReference>
<dbReference type="Gene3D" id="1.10.287.950">
    <property type="entry name" value="Methyl-accepting chemotaxis protein"/>
    <property type="match status" value="1"/>
</dbReference>
<dbReference type="InterPro" id="IPR009050">
    <property type="entry name" value="Globin-like_sf"/>
</dbReference>
<dbReference type="Proteomes" id="UP001056500">
    <property type="component" value="Chromosome"/>
</dbReference>
<organism evidence="5 6">
    <name type="scientific">Brevibacillus ruminantium</name>
    <dbReference type="NCBI Taxonomy" id="2950604"/>
    <lineage>
        <taxon>Bacteria</taxon>
        <taxon>Bacillati</taxon>
        <taxon>Bacillota</taxon>
        <taxon>Bacilli</taxon>
        <taxon>Bacillales</taxon>
        <taxon>Paenibacillaceae</taxon>
        <taxon>Brevibacillus</taxon>
    </lineage>
</organism>
<sequence>MFRLFHGKRNAEAIDLHALRDFVGTISVQDFPELSAQMKMIDLTKEDVALIRSLKPLVEAHSEQLVASFYQAVLQVPHLKDMIERFSTVDQLRKTLQRHLVEMFDGQIDESWVRKRLMVARMHVRIGLEPKWYIAAFQNVQHTLLSLMEQHLATKEESMKVGKAIAKMLNLEQQLVLEEYEKENTRQTEQQYQRVKDEVRAKISDVSAELAALTEETSASIHQVVASSVEVNKSIEFSLEKARHTELNASQGKETVEELTWQISQIHRSTSEIHVVIDQLNQSSHEIQQIVALVQQIADRTNLLALNAAIEAARAGEQGRGFAVVAAEVRKLAEQSRQSVDQIRGLIVKSTELTAMVVHSIIQVQQLVESGEKRSVQTGAKFHEIVESMEGSLNQIVFVERDMKALVQAIENIGSAMHRVATTAEVLNQTAIDL</sequence>
<dbReference type="EMBL" id="CP098755">
    <property type="protein sequence ID" value="USG64350.1"/>
    <property type="molecule type" value="Genomic_DNA"/>
</dbReference>
<dbReference type="PROSITE" id="PS50111">
    <property type="entry name" value="CHEMOTAXIS_TRANSDUC_2"/>
    <property type="match status" value="1"/>
</dbReference>
<dbReference type="SUPFAM" id="SSF46458">
    <property type="entry name" value="Globin-like"/>
    <property type="match status" value="1"/>
</dbReference>
<dbReference type="InterPro" id="IPR039379">
    <property type="entry name" value="Protoglobin_sensor_dom"/>
</dbReference>
<dbReference type="InterPro" id="IPR012292">
    <property type="entry name" value="Globin/Proto"/>
</dbReference>
<keyword evidence="6" id="KW-1185">Reference proteome</keyword>
<dbReference type="SMART" id="SM00283">
    <property type="entry name" value="MA"/>
    <property type="match status" value="1"/>
</dbReference>